<keyword evidence="6" id="KW-1185">Reference proteome</keyword>
<dbReference type="WBParaSite" id="OFLC_0001112701-mRNA-1">
    <property type="protein sequence ID" value="OFLC_0001112701-mRNA-1"/>
    <property type="gene ID" value="OFLC_0001112701"/>
</dbReference>
<evidence type="ECO:0000256" key="1">
    <source>
        <dbReference type="ARBA" id="ARBA00022729"/>
    </source>
</evidence>
<protein>
    <submittedName>
        <fullName evidence="7">NHL repeat protein</fullName>
    </submittedName>
</protein>
<evidence type="ECO:0000313" key="6">
    <source>
        <dbReference type="Proteomes" id="UP000267606"/>
    </source>
</evidence>
<gene>
    <name evidence="5" type="ORF">OFLC_LOCUS11129</name>
</gene>
<dbReference type="Gene3D" id="2.120.10.30">
    <property type="entry name" value="TolB, C-terminal domain"/>
    <property type="match status" value="1"/>
</dbReference>
<keyword evidence="2" id="KW-0677">Repeat</keyword>
<dbReference type="GO" id="GO:0005576">
    <property type="term" value="C:extracellular region"/>
    <property type="evidence" value="ECO:0007669"/>
    <property type="project" value="TreeGrafter"/>
</dbReference>
<dbReference type="InterPro" id="IPR001258">
    <property type="entry name" value="NHL_repeat"/>
</dbReference>
<sequence length="61" mass="6862">MKLGERLKPGSDKKHFCKPTDIAVAQNGQFFVADGYCNNRIMKFDRNGKLLAEFGHSNGLF</sequence>
<dbReference type="PROSITE" id="PS51125">
    <property type="entry name" value="NHL"/>
    <property type="match status" value="1"/>
</dbReference>
<dbReference type="PANTHER" id="PTHR10680">
    <property type="entry name" value="PEPTIDYL-GLYCINE ALPHA-AMIDATING MONOOXYGENASE"/>
    <property type="match status" value="1"/>
</dbReference>
<evidence type="ECO:0000313" key="7">
    <source>
        <dbReference type="WBParaSite" id="OFLC_0001112701-mRNA-1"/>
    </source>
</evidence>
<keyword evidence="3" id="KW-0325">Glycoprotein</keyword>
<evidence type="ECO:0000256" key="3">
    <source>
        <dbReference type="ARBA" id="ARBA00023180"/>
    </source>
</evidence>
<proteinExistence type="predicted"/>
<evidence type="ECO:0000313" key="5">
    <source>
        <dbReference type="EMBL" id="VDO74095.1"/>
    </source>
</evidence>
<feature type="repeat" description="NHL" evidence="4">
    <location>
        <begin position="8"/>
        <end position="47"/>
    </location>
</feature>
<dbReference type="InterPro" id="IPR011042">
    <property type="entry name" value="6-blade_b-propeller_TolB-like"/>
</dbReference>
<dbReference type="PANTHER" id="PTHR10680:SF36">
    <property type="entry name" value="PEPTIDYL-ALPHA-HYDROXYGLYCINE ALPHA-AMIDATING LYASE 1"/>
    <property type="match status" value="1"/>
</dbReference>
<dbReference type="EMBL" id="UZAJ01015668">
    <property type="protein sequence ID" value="VDO74095.1"/>
    <property type="molecule type" value="Genomic_DNA"/>
</dbReference>
<dbReference type="SUPFAM" id="SSF63829">
    <property type="entry name" value="Calcium-dependent phosphotriesterase"/>
    <property type="match status" value="1"/>
</dbReference>
<dbReference type="Pfam" id="PF01436">
    <property type="entry name" value="NHL"/>
    <property type="match status" value="1"/>
</dbReference>
<name>A0A183HUG5_9BILA</name>
<keyword evidence="1" id="KW-0732">Signal</keyword>
<evidence type="ECO:0000256" key="4">
    <source>
        <dbReference type="PROSITE-ProRule" id="PRU00504"/>
    </source>
</evidence>
<accession>A0A183HUG5</accession>
<evidence type="ECO:0000256" key="2">
    <source>
        <dbReference type="ARBA" id="ARBA00022737"/>
    </source>
</evidence>
<dbReference type="Proteomes" id="UP000267606">
    <property type="component" value="Unassembled WGS sequence"/>
</dbReference>
<reference evidence="7" key="1">
    <citation type="submission" date="2016-06" db="UniProtKB">
        <authorList>
            <consortium name="WormBaseParasite"/>
        </authorList>
    </citation>
    <scope>IDENTIFICATION</scope>
</reference>
<reference evidence="5 6" key="2">
    <citation type="submission" date="2018-11" db="EMBL/GenBank/DDBJ databases">
        <authorList>
            <consortium name="Pathogen Informatics"/>
        </authorList>
    </citation>
    <scope>NUCLEOTIDE SEQUENCE [LARGE SCALE GENOMIC DNA]</scope>
</reference>
<organism evidence="7">
    <name type="scientific">Onchocerca flexuosa</name>
    <dbReference type="NCBI Taxonomy" id="387005"/>
    <lineage>
        <taxon>Eukaryota</taxon>
        <taxon>Metazoa</taxon>
        <taxon>Ecdysozoa</taxon>
        <taxon>Nematoda</taxon>
        <taxon>Chromadorea</taxon>
        <taxon>Rhabditida</taxon>
        <taxon>Spirurina</taxon>
        <taxon>Spiruromorpha</taxon>
        <taxon>Filarioidea</taxon>
        <taxon>Onchocercidae</taxon>
        <taxon>Onchocerca</taxon>
    </lineage>
</organism>
<dbReference type="AlphaFoldDB" id="A0A183HUG5"/>
<dbReference type="STRING" id="387005.A0A183HUG5"/>